<evidence type="ECO:0000259" key="2">
    <source>
        <dbReference type="PROSITE" id="PS51832"/>
    </source>
</evidence>
<dbReference type="EMBL" id="PYVN01000012">
    <property type="protein sequence ID" value="PTB86552.1"/>
    <property type="molecule type" value="Genomic_DNA"/>
</dbReference>
<dbReference type="SUPFAM" id="SSF109604">
    <property type="entry name" value="HD-domain/PDEase-like"/>
    <property type="match status" value="1"/>
</dbReference>
<dbReference type="SMART" id="SM00471">
    <property type="entry name" value="HDc"/>
    <property type="match status" value="1"/>
</dbReference>
<evidence type="ECO:0000313" key="3">
    <source>
        <dbReference type="EMBL" id="PTB86552.1"/>
    </source>
</evidence>
<dbReference type="PANTHER" id="PTHR45228:SF1">
    <property type="entry name" value="CYCLIC DI-GMP PHOSPHODIESTERASE TM_0186"/>
    <property type="match status" value="1"/>
</dbReference>
<dbReference type="InterPro" id="IPR052020">
    <property type="entry name" value="Cyclic_di-GMP/3'3'-cGAMP_PDE"/>
</dbReference>
<protein>
    <submittedName>
        <fullName evidence="3">Phosphohydrolase</fullName>
    </submittedName>
</protein>
<sequence>MKLPPHYRVVLAYLLVGIAWIFLSDITVEYLFSGERGITQIQHFKGWLFIIVTTVLLFVLIRHDFNKIELANKKILDSIEQAVTGWIHVMDVRHKETRDHSERVTRMTLELAKLSGIADEKQLESIRYGAILHDIGKIGIPDAILTKPGKLTDAEWQIMKMHPQIAYDILSKNDFLCQYLMIPHEHHERWDGLGYPQGLQGKQIHFDARLFSIVDVWDAIYHRRVYKDAWPEDEVLKYISDQSGKAFDPEICSLFVKNYNQLKIAADFS</sequence>
<comment type="caution">
    <text evidence="3">The sequence shown here is derived from an EMBL/GenBank/DDBJ whole genome shotgun (WGS) entry which is preliminary data.</text>
</comment>
<keyword evidence="1" id="KW-1133">Transmembrane helix</keyword>
<dbReference type="Pfam" id="PF13487">
    <property type="entry name" value="HD_5"/>
    <property type="match status" value="1"/>
</dbReference>
<accession>A0A2T4CYE7</accession>
<evidence type="ECO:0000256" key="1">
    <source>
        <dbReference type="SAM" id="Phobius"/>
    </source>
</evidence>
<feature type="transmembrane region" description="Helical" evidence="1">
    <location>
        <begin position="44"/>
        <end position="61"/>
    </location>
</feature>
<organism evidence="3">
    <name type="scientific">Pseudidiomarina aestuarii</name>
    <dbReference type="NCBI Taxonomy" id="624146"/>
    <lineage>
        <taxon>Bacteria</taxon>
        <taxon>Pseudomonadati</taxon>
        <taxon>Pseudomonadota</taxon>
        <taxon>Gammaproteobacteria</taxon>
        <taxon>Alteromonadales</taxon>
        <taxon>Idiomarinaceae</taxon>
        <taxon>Pseudidiomarina</taxon>
    </lineage>
</organism>
<keyword evidence="3" id="KW-0378">Hydrolase</keyword>
<dbReference type="GO" id="GO:0008081">
    <property type="term" value="F:phosphoric diester hydrolase activity"/>
    <property type="evidence" value="ECO:0007669"/>
    <property type="project" value="UniProtKB-ARBA"/>
</dbReference>
<keyword evidence="1" id="KW-0812">Transmembrane</keyword>
<reference evidence="3" key="1">
    <citation type="submission" date="2018-03" db="EMBL/GenBank/DDBJ databases">
        <title>Cross-interface Injection: A General Nanoliter Liquid Handling Method Applied to Single Cells Genome Amplification Automated Nanoliter Liquid Handling Applied to Single Cell Multiple Displacement Amplification.</title>
        <authorList>
            <person name="Yun J."/>
            <person name="Xu P."/>
            <person name="Xu J."/>
            <person name="Dai X."/>
            <person name="Wang Y."/>
            <person name="Zheng X."/>
            <person name="Cao C."/>
            <person name="Yi Q."/>
            <person name="Zhu Y."/>
            <person name="Wang L."/>
            <person name="Dong Z."/>
            <person name="Huang Y."/>
            <person name="Huang L."/>
            <person name="Du W."/>
        </authorList>
    </citation>
    <scope>NUCLEOTIDE SEQUENCE [LARGE SCALE GENOMIC DNA]</scope>
    <source>
        <strain evidence="3">Z-D3-2</strain>
    </source>
</reference>
<dbReference type="PROSITE" id="PS51832">
    <property type="entry name" value="HD_GYP"/>
    <property type="match status" value="1"/>
</dbReference>
<proteinExistence type="predicted"/>
<dbReference type="InterPro" id="IPR037522">
    <property type="entry name" value="HD_GYP_dom"/>
</dbReference>
<dbReference type="CDD" id="cd00077">
    <property type="entry name" value="HDc"/>
    <property type="match status" value="1"/>
</dbReference>
<gene>
    <name evidence="3" type="ORF">C9940_01970</name>
</gene>
<feature type="transmembrane region" description="Helical" evidence="1">
    <location>
        <begin position="12"/>
        <end position="32"/>
    </location>
</feature>
<dbReference type="AlphaFoldDB" id="A0A2T4CYE7"/>
<dbReference type="Gene3D" id="1.10.3210.10">
    <property type="entry name" value="Hypothetical protein af1432"/>
    <property type="match status" value="1"/>
</dbReference>
<feature type="domain" description="HD-GYP" evidence="2">
    <location>
        <begin position="75"/>
        <end position="269"/>
    </location>
</feature>
<name>A0A2T4CYE7_9GAMM</name>
<dbReference type="PANTHER" id="PTHR45228">
    <property type="entry name" value="CYCLIC DI-GMP PHOSPHODIESTERASE TM_0186-RELATED"/>
    <property type="match status" value="1"/>
</dbReference>
<dbReference type="InterPro" id="IPR003607">
    <property type="entry name" value="HD/PDEase_dom"/>
</dbReference>
<keyword evidence="1" id="KW-0472">Membrane</keyword>